<proteinExistence type="predicted"/>
<accession>A0A448WVE9</accession>
<keyword evidence="2" id="KW-1185">Reference proteome</keyword>
<dbReference type="EMBL" id="CAAALY010049637">
    <property type="protein sequence ID" value="VEL21107.1"/>
    <property type="molecule type" value="Genomic_DNA"/>
</dbReference>
<sequence>MPVSALALPIGAKSHQPAAGEFMGREAEGSVPCGSIHRRFTGLTRFSTL</sequence>
<dbReference type="Proteomes" id="UP000784294">
    <property type="component" value="Unassembled WGS sequence"/>
</dbReference>
<gene>
    <name evidence="1" type="ORF">PXEA_LOCUS14547</name>
</gene>
<evidence type="ECO:0000313" key="1">
    <source>
        <dbReference type="EMBL" id="VEL21107.1"/>
    </source>
</evidence>
<organism evidence="1 2">
    <name type="scientific">Protopolystoma xenopodis</name>
    <dbReference type="NCBI Taxonomy" id="117903"/>
    <lineage>
        <taxon>Eukaryota</taxon>
        <taxon>Metazoa</taxon>
        <taxon>Spiralia</taxon>
        <taxon>Lophotrochozoa</taxon>
        <taxon>Platyhelminthes</taxon>
        <taxon>Monogenea</taxon>
        <taxon>Polyopisthocotylea</taxon>
        <taxon>Polystomatidea</taxon>
        <taxon>Polystomatidae</taxon>
        <taxon>Protopolystoma</taxon>
    </lineage>
</organism>
<protein>
    <submittedName>
        <fullName evidence="1">Uncharacterized protein</fullName>
    </submittedName>
</protein>
<name>A0A448WVE9_9PLAT</name>
<evidence type="ECO:0000313" key="2">
    <source>
        <dbReference type="Proteomes" id="UP000784294"/>
    </source>
</evidence>
<comment type="caution">
    <text evidence="1">The sequence shown here is derived from an EMBL/GenBank/DDBJ whole genome shotgun (WGS) entry which is preliminary data.</text>
</comment>
<dbReference type="AlphaFoldDB" id="A0A448WVE9"/>
<reference evidence="1" key="1">
    <citation type="submission" date="2018-11" db="EMBL/GenBank/DDBJ databases">
        <authorList>
            <consortium name="Pathogen Informatics"/>
        </authorList>
    </citation>
    <scope>NUCLEOTIDE SEQUENCE</scope>
</reference>